<dbReference type="Gene3D" id="3.30.420.40">
    <property type="match status" value="2"/>
</dbReference>
<feature type="domain" description="PASTA" evidence="5">
    <location>
        <begin position="439"/>
        <end position="510"/>
    </location>
</feature>
<keyword evidence="1" id="KW-0547">Nucleotide-binding</keyword>
<evidence type="ECO:0000313" key="6">
    <source>
        <dbReference type="EMBL" id="MDA1386267.1"/>
    </source>
</evidence>
<reference evidence="7 9" key="2">
    <citation type="submission" date="2023-07" db="EMBL/GenBank/DDBJ databases">
        <title>Sequencing the genomes of 1000 actinobacteria strains.</title>
        <authorList>
            <person name="Klenk H.-P."/>
        </authorList>
    </citation>
    <scope>NUCLEOTIDE SEQUENCE [LARGE SCALE GENOMIC DNA]</scope>
    <source>
        <strain evidence="7 9">DSM 44724</strain>
    </source>
</reference>
<proteinExistence type="predicted"/>
<sequence length="516" mass="53662">MQPAPRAVAVGVDLGSSTTTVSTRRSDHRAESGEAEAGTARFEPPRADGAADPPVDEPALVVLAVPATWSSTRRRAHLEAAANAGFDASFLVSEPEAAARQYLEDEGREADSDALFVVCNIGAGSCNVGVVRREGDHYSIEAATSADDIGGREFDRLLLEHLASRYRQAAPEFWARAGDPAETALRAEVLDEVRRAREYLTDHPAVTVSLPGLARDLRLTREDVDQCLMPAILRTVGLVEDAMRDAAVEVDRVQGLLLVGGVSRMPLAATVLGHHLGVEPVRPDLPDLVVAEGAALAGLARIRSAAGEAPEDTSRFTRLHASPDVLVTAMVVVILVASVVGTVLLNRGGPDTALEGDVVLQSSPATVDETAEVETEAETESAAPTDAEDSGEPVASEHPESEDDEGSASAAAASPTPSSPASDPGSSPTPYGPPASDQEAATTEVPDVVGETVADAKRTLAAAGFTNIAVQGDRRDSEGPGYRNCEVTGQTPGGGSQSDRDAPISLEYVYVGSDSC</sequence>
<dbReference type="PANTHER" id="PTHR42749:SF1">
    <property type="entry name" value="CELL SHAPE-DETERMINING PROTEIN MREB"/>
    <property type="match status" value="1"/>
</dbReference>
<dbReference type="Pfam" id="PF00012">
    <property type="entry name" value="HSP70"/>
    <property type="match status" value="1"/>
</dbReference>
<evidence type="ECO:0000313" key="7">
    <source>
        <dbReference type="EMBL" id="MDR7338261.1"/>
    </source>
</evidence>
<reference evidence="6" key="1">
    <citation type="submission" date="2022-12" db="EMBL/GenBank/DDBJ databases">
        <title>Gycomyces niveus sp.nov., a novel actinomycete isolated from soil in Shouguang.</title>
        <authorList>
            <person name="Yang X."/>
        </authorList>
    </citation>
    <scope>NUCLEOTIDE SEQUENCE</scope>
    <source>
        <strain evidence="6">DSM 44724</strain>
    </source>
</reference>
<evidence type="ECO:0000259" key="5">
    <source>
        <dbReference type="PROSITE" id="PS51178"/>
    </source>
</evidence>
<gene>
    <name evidence="7" type="ORF">J2S69_001980</name>
    <name evidence="6" type="ORF">O2L01_14825</name>
</gene>
<dbReference type="CDD" id="cd06577">
    <property type="entry name" value="PASTA_pknB"/>
    <property type="match status" value="1"/>
</dbReference>
<keyword evidence="3" id="KW-0143">Chaperone</keyword>
<evidence type="ECO:0000256" key="2">
    <source>
        <dbReference type="ARBA" id="ARBA00022840"/>
    </source>
</evidence>
<dbReference type="InterPro" id="IPR005543">
    <property type="entry name" value="PASTA_dom"/>
</dbReference>
<feature type="compositionally biased region" description="Low complexity" evidence="4">
    <location>
        <begin position="407"/>
        <end position="429"/>
    </location>
</feature>
<dbReference type="Proteomes" id="UP001183604">
    <property type="component" value="Unassembled WGS sequence"/>
</dbReference>
<dbReference type="GO" id="GO:0140662">
    <property type="term" value="F:ATP-dependent protein folding chaperone"/>
    <property type="evidence" value="ECO:0007669"/>
    <property type="project" value="InterPro"/>
</dbReference>
<dbReference type="Gene3D" id="3.90.640.10">
    <property type="entry name" value="Actin, Chain A, domain 4"/>
    <property type="match status" value="1"/>
</dbReference>
<dbReference type="InterPro" id="IPR013126">
    <property type="entry name" value="Hsp_70_fam"/>
</dbReference>
<feature type="region of interest" description="Disordered" evidence="4">
    <location>
        <begin position="348"/>
        <end position="449"/>
    </location>
</feature>
<protein>
    <submittedName>
        <fullName evidence="7">Actin-like ATPase involved in cell morphogenesis</fullName>
    </submittedName>
    <submittedName>
        <fullName evidence="6">Hsp70 family protein</fullName>
    </submittedName>
</protein>
<dbReference type="Pfam" id="PF03793">
    <property type="entry name" value="PASTA"/>
    <property type="match status" value="1"/>
</dbReference>
<feature type="compositionally biased region" description="Acidic residues" evidence="4">
    <location>
        <begin position="369"/>
        <end position="379"/>
    </location>
</feature>
<dbReference type="CDD" id="cd10170">
    <property type="entry name" value="ASKHA_NBD_HSP70"/>
    <property type="match status" value="1"/>
</dbReference>
<evidence type="ECO:0000256" key="3">
    <source>
        <dbReference type="ARBA" id="ARBA00023186"/>
    </source>
</evidence>
<dbReference type="RefSeq" id="WP_270122733.1">
    <property type="nucleotide sequence ID" value="NZ_BAAAOM010000005.1"/>
</dbReference>
<keyword evidence="2" id="KW-0067">ATP-binding</keyword>
<dbReference type="Gene3D" id="3.30.10.20">
    <property type="match status" value="1"/>
</dbReference>
<dbReference type="EMBL" id="JAPZVQ010000008">
    <property type="protein sequence ID" value="MDA1386267.1"/>
    <property type="molecule type" value="Genomic_DNA"/>
</dbReference>
<dbReference type="AlphaFoldDB" id="A0A9X3SWV0"/>
<dbReference type="PANTHER" id="PTHR42749">
    <property type="entry name" value="CELL SHAPE-DETERMINING PROTEIN MREB"/>
    <property type="match status" value="1"/>
</dbReference>
<feature type="region of interest" description="Disordered" evidence="4">
    <location>
        <begin position="1"/>
        <end position="54"/>
    </location>
</feature>
<keyword evidence="9" id="KW-1185">Reference proteome</keyword>
<dbReference type="Proteomes" id="UP001145799">
    <property type="component" value="Unassembled WGS sequence"/>
</dbReference>
<feature type="region of interest" description="Disordered" evidence="4">
    <location>
        <begin position="471"/>
        <end position="503"/>
    </location>
</feature>
<organism evidence="6 8">
    <name type="scientific">Glycomyces lechevalierae</name>
    <dbReference type="NCBI Taxonomy" id="256034"/>
    <lineage>
        <taxon>Bacteria</taxon>
        <taxon>Bacillati</taxon>
        <taxon>Actinomycetota</taxon>
        <taxon>Actinomycetes</taxon>
        <taxon>Glycomycetales</taxon>
        <taxon>Glycomycetaceae</taxon>
        <taxon>Glycomyces</taxon>
    </lineage>
</organism>
<name>A0A9X3SWV0_9ACTN</name>
<dbReference type="EMBL" id="JAVDYD010000001">
    <property type="protein sequence ID" value="MDR7338261.1"/>
    <property type="molecule type" value="Genomic_DNA"/>
</dbReference>
<dbReference type="PROSITE" id="PS51178">
    <property type="entry name" value="PASTA"/>
    <property type="match status" value="1"/>
</dbReference>
<evidence type="ECO:0000313" key="8">
    <source>
        <dbReference type="Proteomes" id="UP001145799"/>
    </source>
</evidence>
<evidence type="ECO:0000313" key="9">
    <source>
        <dbReference type="Proteomes" id="UP001183604"/>
    </source>
</evidence>
<accession>A0A9X3SWV0</accession>
<dbReference type="GO" id="GO:0005524">
    <property type="term" value="F:ATP binding"/>
    <property type="evidence" value="ECO:0007669"/>
    <property type="project" value="UniProtKB-KW"/>
</dbReference>
<evidence type="ECO:0000256" key="1">
    <source>
        <dbReference type="ARBA" id="ARBA00022741"/>
    </source>
</evidence>
<dbReference type="SUPFAM" id="SSF53067">
    <property type="entry name" value="Actin-like ATPase domain"/>
    <property type="match status" value="2"/>
</dbReference>
<dbReference type="SMART" id="SM00740">
    <property type="entry name" value="PASTA"/>
    <property type="match status" value="1"/>
</dbReference>
<dbReference type="InterPro" id="IPR043129">
    <property type="entry name" value="ATPase_NBD"/>
</dbReference>
<comment type="caution">
    <text evidence="6">The sequence shown here is derived from an EMBL/GenBank/DDBJ whole genome shotgun (WGS) entry which is preliminary data.</text>
</comment>
<evidence type="ECO:0000256" key="4">
    <source>
        <dbReference type="SAM" id="MobiDB-lite"/>
    </source>
</evidence>